<keyword evidence="2" id="KW-1185">Reference proteome</keyword>
<dbReference type="AlphaFoldDB" id="A0A9Q3ET01"/>
<name>A0A9Q3ET01_9BASI</name>
<reference evidence="1" key="1">
    <citation type="submission" date="2021-03" db="EMBL/GenBank/DDBJ databases">
        <title>Draft genome sequence of rust myrtle Austropuccinia psidii MF-1, a brazilian biotype.</title>
        <authorList>
            <person name="Quecine M.C."/>
            <person name="Pachon D.M.R."/>
            <person name="Bonatelli M.L."/>
            <person name="Correr F.H."/>
            <person name="Franceschini L.M."/>
            <person name="Leite T.F."/>
            <person name="Margarido G.R.A."/>
            <person name="Almeida C.A."/>
            <person name="Ferrarezi J.A."/>
            <person name="Labate C.A."/>
        </authorList>
    </citation>
    <scope>NUCLEOTIDE SEQUENCE</scope>
    <source>
        <strain evidence="1">MF-1</strain>
    </source>
</reference>
<evidence type="ECO:0000313" key="1">
    <source>
        <dbReference type="EMBL" id="MBW0527761.1"/>
    </source>
</evidence>
<gene>
    <name evidence="1" type="ORF">O181_067476</name>
</gene>
<proteinExistence type="predicted"/>
<sequence>MDKNIDVGWDIWFISIRQGEGDTAADPLVPSSDTIFIHQQLFNKVVCTRRLHTSRDRDSSEKNGMMPALHNWPTKRIVPDVRPNNAMSQMTTYPPLTGSLSITICATVMEELESAKKN</sequence>
<protein>
    <submittedName>
        <fullName evidence="1">Uncharacterized protein</fullName>
    </submittedName>
</protein>
<organism evidence="1 2">
    <name type="scientific">Austropuccinia psidii MF-1</name>
    <dbReference type="NCBI Taxonomy" id="1389203"/>
    <lineage>
        <taxon>Eukaryota</taxon>
        <taxon>Fungi</taxon>
        <taxon>Dikarya</taxon>
        <taxon>Basidiomycota</taxon>
        <taxon>Pucciniomycotina</taxon>
        <taxon>Pucciniomycetes</taxon>
        <taxon>Pucciniales</taxon>
        <taxon>Sphaerophragmiaceae</taxon>
        <taxon>Austropuccinia</taxon>
    </lineage>
</organism>
<evidence type="ECO:0000313" key="2">
    <source>
        <dbReference type="Proteomes" id="UP000765509"/>
    </source>
</evidence>
<dbReference type="EMBL" id="AVOT02033794">
    <property type="protein sequence ID" value="MBW0527761.1"/>
    <property type="molecule type" value="Genomic_DNA"/>
</dbReference>
<dbReference type="Proteomes" id="UP000765509">
    <property type="component" value="Unassembled WGS sequence"/>
</dbReference>
<accession>A0A9Q3ET01</accession>
<comment type="caution">
    <text evidence="1">The sequence shown here is derived from an EMBL/GenBank/DDBJ whole genome shotgun (WGS) entry which is preliminary data.</text>
</comment>